<dbReference type="OrthoDB" id="9776616at2"/>
<dbReference type="Gene3D" id="3.40.50.2000">
    <property type="entry name" value="Glycogen Phosphorylase B"/>
    <property type="match status" value="1"/>
</dbReference>
<dbReference type="KEGG" id="nja:NSJP_2990"/>
<dbReference type="RefSeq" id="WP_080887435.1">
    <property type="nucleotide sequence ID" value="NZ_LT828648.1"/>
</dbReference>
<dbReference type="InterPro" id="IPR053205">
    <property type="entry name" value="GHMP_kinase_L-arabinokinase"/>
</dbReference>
<reference evidence="1 2" key="1">
    <citation type="submission" date="2017-03" db="EMBL/GenBank/DDBJ databases">
        <authorList>
            <person name="Afonso C.L."/>
            <person name="Miller P.J."/>
            <person name="Scott M.A."/>
            <person name="Spackman E."/>
            <person name="Goraichik I."/>
            <person name="Dimitrov K.M."/>
            <person name="Suarez D.L."/>
            <person name="Swayne D.E."/>
        </authorList>
    </citation>
    <scope>NUCLEOTIDE SEQUENCE [LARGE SCALE GENOMIC DNA]</scope>
    <source>
        <strain evidence="1">Genome sequencing of Nitrospira japonica strain NJ11</strain>
    </source>
</reference>
<dbReference type="EMBL" id="LT828648">
    <property type="protein sequence ID" value="SLM49157.1"/>
    <property type="molecule type" value="Genomic_DNA"/>
</dbReference>
<evidence type="ECO:0008006" key="3">
    <source>
        <dbReference type="Google" id="ProtNLM"/>
    </source>
</evidence>
<accession>A0A1W1I815</accession>
<dbReference type="STRING" id="1325564.NSJP_2990"/>
<organism evidence="1 2">
    <name type="scientific">Nitrospira japonica</name>
    <dbReference type="NCBI Taxonomy" id="1325564"/>
    <lineage>
        <taxon>Bacteria</taxon>
        <taxon>Pseudomonadati</taxon>
        <taxon>Nitrospirota</taxon>
        <taxon>Nitrospiria</taxon>
        <taxon>Nitrospirales</taxon>
        <taxon>Nitrospiraceae</taxon>
        <taxon>Nitrospira</taxon>
    </lineage>
</organism>
<protein>
    <recommendedName>
        <fullName evidence="3">Glycosyl transferase family 28 C-terminal domain-containing protein</fullName>
    </recommendedName>
</protein>
<dbReference type="Proteomes" id="UP000192042">
    <property type="component" value="Chromosome I"/>
</dbReference>
<proteinExistence type="predicted"/>
<dbReference type="PANTHER" id="PTHR38134">
    <property type="entry name" value="SLR1395 PROTEIN"/>
    <property type="match status" value="1"/>
</dbReference>
<evidence type="ECO:0000313" key="1">
    <source>
        <dbReference type="EMBL" id="SLM49157.1"/>
    </source>
</evidence>
<sequence>MPVIWAAISGHGYGHAAQVVPVLNALGTLIPDLTVILRTLVPASFFADRLRLPWTLQPVQQDIGCIQQGPMQIDVAATWEAHARFHAEWSQRLEQEVAAIRSAGPRVIVADTPYLAVRAGVEAGVPTVCLANLTWHDILTPFVDGTRPDQHDILSEIGGHYAVANSALRIAPGLPLSPIRHVTNIGAIAELAVPVRDQLRKRLELLDDERLVLVGFGGVPLTSLPWEAMENMGGYHFIVDGPITRRSSRITSLGSLPYHFRSMIPSADVIMTKPGYGTVVEAVAARVPVVYVRRYIFADEQPLVTFLEQYSRSSELSKEDFQIGKWPPAFEAVERQRITQAVPSFTGAADAAGHLARYFESH</sequence>
<dbReference type="AlphaFoldDB" id="A0A1W1I815"/>
<evidence type="ECO:0000313" key="2">
    <source>
        <dbReference type="Proteomes" id="UP000192042"/>
    </source>
</evidence>
<keyword evidence="2" id="KW-1185">Reference proteome</keyword>
<dbReference type="PANTHER" id="PTHR38134:SF2">
    <property type="entry name" value="GALACTOKINASE"/>
    <property type="match status" value="1"/>
</dbReference>
<name>A0A1W1I815_9BACT</name>
<dbReference type="SUPFAM" id="SSF53756">
    <property type="entry name" value="UDP-Glycosyltransferase/glycogen phosphorylase"/>
    <property type="match status" value="1"/>
</dbReference>
<gene>
    <name evidence="1" type="ORF">NSJP_2990</name>
</gene>